<evidence type="ECO:0000256" key="2">
    <source>
        <dbReference type="ARBA" id="ARBA00008335"/>
    </source>
</evidence>
<keyword evidence="5 7" id="KW-1133">Transmembrane helix</keyword>
<feature type="transmembrane region" description="Helical" evidence="7">
    <location>
        <begin position="219"/>
        <end position="238"/>
    </location>
</feature>
<evidence type="ECO:0000256" key="1">
    <source>
        <dbReference type="ARBA" id="ARBA00004141"/>
    </source>
</evidence>
<feature type="transmembrane region" description="Helical" evidence="7">
    <location>
        <begin position="118"/>
        <end position="136"/>
    </location>
</feature>
<dbReference type="OrthoDB" id="3936150at2759"/>
<dbReference type="PROSITE" id="PS50850">
    <property type="entry name" value="MFS"/>
    <property type="match status" value="1"/>
</dbReference>
<dbReference type="SUPFAM" id="SSF103473">
    <property type="entry name" value="MFS general substrate transporter"/>
    <property type="match status" value="1"/>
</dbReference>
<dbReference type="InterPro" id="IPR036259">
    <property type="entry name" value="MFS_trans_sf"/>
</dbReference>
<dbReference type="InterPro" id="IPR005828">
    <property type="entry name" value="MFS_sugar_transport-like"/>
</dbReference>
<dbReference type="Pfam" id="PF00083">
    <property type="entry name" value="Sugar_tr"/>
    <property type="match status" value="1"/>
</dbReference>
<evidence type="ECO:0000259" key="8">
    <source>
        <dbReference type="PROSITE" id="PS50850"/>
    </source>
</evidence>
<dbReference type="GO" id="GO:0016020">
    <property type="term" value="C:membrane"/>
    <property type="evidence" value="ECO:0007669"/>
    <property type="project" value="UniProtKB-SubCell"/>
</dbReference>
<feature type="transmembrane region" description="Helical" evidence="7">
    <location>
        <begin position="142"/>
        <end position="164"/>
    </location>
</feature>
<comment type="caution">
    <text evidence="9">The sequence shown here is derived from an EMBL/GenBank/DDBJ whole genome shotgun (WGS) entry which is preliminary data.</text>
</comment>
<dbReference type="EMBL" id="LBMM01016531">
    <property type="protein sequence ID" value="KMQ84395.1"/>
    <property type="molecule type" value="Genomic_DNA"/>
</dbReference>
<evidence type="ECO:0000256" key="3">
    <source>
        <dbReference type="ARBA" id="ARBA00022448"/>
    </source>
</evidence>
<dbReference type="PANTHER" id="PTHR23511:SF36">
    <property type="entry name" value="EG:BACR7A4.13 PROTEIN-RELATED"/>
    <property type="match status" value="1"/>
</dbReference>
<dbReference type="AlphaFoldDB" id="A0A0J7MV80"/>
<gene>
    <name evidence="9" type="ORF">RF55_17824</name>
</gene>
<dbReference type="InterPro" id="IPR020846">
    <property type="entry name" value="MFS_dom"/>
</dbReference>
<name>A0A0J7MV80_LASNI</name>
<keyword evidence="3" id="KW-0813">Transport</keyword>
<dbReference type="PaxDb" id="67767-A0A0J7MV80"/>
<dbReference type="PANTHER" id="PTHR23511">
    <property type="entry name" value="SYNAPTIC VESICLE GLYCOPROTEIN 2"/>
    <property type="match status" value="1"/>
</dbReference>
<dbReference type="GO" id="GO:0022857">
    <property type="term" value="F:transmembrane transporter activity"/>
    <property type="evidence" value="ECO:0007669"/>
    <property type="project" value="InterPro"/>
</dbReference>
<feature type="non-terminal residue" evidence="9">
    <location>
        <position position="333"/>
    </location>
</feature>
<comment type="similarity">
    <text evidence="2">Belongs to the major facilitator superfamily.</text>
</comment>
<evidence type="ECO:0000256" key="5">
    <source>
        <dbReference type="ARBA" id="ARBA00022989"/>
    </source>
</evidence>
<feature type="domain" description="Major facilitator superfamily (MFS) profile" evidence="8">
    <location>
        <begin position="39"/>
        <end position="333"/>
    </location>
</feature>
<keyword evidence="10" id="KW-1185">Reference proteome</keyword>
<dbReference type="Gene3D" id="1.20.1250.20">
    <property type="entry name" value="MFS general substrate transporter like domains"/>
    <property type="match status" value="1"/>
</dbReference>
<evidence type="ECO:0000313" key="10">
    <source>
        <dbReference type="Proteomes" id="UP000036403"/>
    </source>
</evidence>
<evidence type="ECO:0000256" key="6">
    <source>
        <dbReference type="ARBA" id="ARBA00023136"/>
    </source>
</evidence>
<evidence type="ECO:0000256" key="7">
    <source>
        <dbReference type="SAM" id="Phobius"/>
    </source>
</evidence>
<accession>A0A0J7MV80</accession>
<sequence>MSYNNTSNIDVSEKKKIQQRDSIVIEDVPNAKIADFETAITAAGTGKFQYLLIIGIIPVSWGSSIDTANMSMILASAECDLGLSLFNKGLLNAITYVGMVLSGFMWGYLADVKGRKKIILYGYMADGICNILAGFSQNFETLVFFKFLSGFIVSGPHATLVAYCSEFYGAKDRAKIPLLVGFSVSFGCIVNAAFAWLVIPQPWSIVFWDGAFVYNSWRIYLSICGLPMLIGAFCFCFFPESPKFLMSQDRNEDALEVFKKIYSINTGLPKDNYPIRALGDVNLNNTIERSHSSKSQNNTKSLKDGIQQMKPMFLNPNLPRILLFVTIQFCGML</sequence>
<feature type="transmembrane region" description="Helical" evidence="7">
    <location>
        <begin position="90"/>
        <end position="109"/>
    </location>
</feature>
<feature type="transmembrane region" description="Helical" evidence="7">
    <location>
        <begin position="176"/>
        <end position="199"/>
    </location>
</feature>
<organism evidence="9 10">
    <name type="scientific">Lasius niger</name>
    <name type="common">Black garden ant</name>
    <dbReference type="NCBI Taxonomy" id="67767"/>
    <lineage>
        <taxon>Eukaryota</taxon>
        <taxon>Metazoa</taxon>
        <taxon>Ecdysozoa</taxon>
        <taxon>Arthropoda</taxon>
        <taxon>Hexapoda</taxon>
        <taxon>Insecta</taxon>
        <taxon>Pterygota</taxon>
        <taxon>Neoptera</taxon>
        <taxon>Endopterygota</taxon>
        <taxon>Hymenoptera</taxon>
        <taxon>Apocrita</taxon>
        <taxon>Aculeata</taxon>
        <taxon>Formicoidea</taxon>
        <taxon>Formicidae</taxon>
        <taxon>Formicinae</taxon>
        <taxon>Lasius</taxon>
        <taxon>Lasius</taxon>
    </lineage>
</organism>
<reference evidence="9 10" key="1">
    <citation type="submission" date="2015-04" db="EMBL/GenBank/DDBJ databases">
        <title>Lasius niger genome sequencing.</title>
        <authorList>
            <person name="Konorov E.A."/>
            <person name="Nikitin M.A."/>
            <person name="Kirill M.V."/>
            <person name="Chang P."/>
        </authorList>
    </citation>
    <scope>NUCLEOTIDE SEQUENCE [LARGE SCALE GENOMIC DNA]</scope>
    <source>
        <tissue evidence="9">Whole</tissue>
    </source>
</reference>
<proteinExistence type="inferred from homology"/>
<dbReference type="STRING" id="67767.A0A0J7MV80"/>
<keyword evidence="6 7" id="KW-0472">Membrane</keyword>
<comment type="subcellular location">
    <subcellularLocation>
        <location evidence="1">Membrane</location>
        <topology evidence="1">Multi-pass membrane protein</topology>
    </subcellularLocation>
</comment>
<protein>
    <submittedName>
        <fullName evidence="9">Synaptic vesicle glycoprotein 2b</fullName>
    </submittedName>
</protein>
<evidence type="ECO:0000313" key="9">
    <source>
        <dbReference type="EMBL" id="KMQ84395.1"/>
    </source>
</evidence>
<keyword evidence="4 7" id="KW-0812">Transmembrane</keyword>
<evidence type="ECO:0000256" key="4">
    <source>
        <dbReference type="ARBA" id="ARBA00022692"/>
    </source>
</evidence>
<dbReference type="Proteomes" id="UP000036403">
    <property type="component" value="Unassembled WGS sequence"/>
</dbReference>